<organism evidence="1 2">
    <name type="scientific">Microbacterium ginsengisoli</name>
    <dbReference type="NCBI Taxonomy" id="400772"/>
    <lineage>
        <taxon>Bacteria</taxon>
        <taxon>Bacillati</taxon>
        <taxon>Actinomycetota</taxon>
        <taxon>Actinomycetes</taxon>
        <taxon>Micrococcales</taxon>
        <taxon>Microbacteriaceae</taxon>
        <taxon>Microbacterium</taxon>
    </lineage>
</organism>
<reference evidence="1 2" key="1">
    <citation type="journal article" date="2018" name="Nat. Biotechnol.">
        <title>A standardized bacterial taxonomy based on genome phylogeny substantially revises the tree of life.</title>
        <authorList>
            <person name="Parks D.H."/>
            <person name="Chuvochina M."/>
            <person name="Waite D.W."/>
            <person name="Rinke C."/>
            <person name="Skarshewski A."/>
            <person name="Chaumeil P.A."/>
            <person name="Hugenholtz P."/>
        </authorList>
    </citation>
    <scope>NUCLEOTIDE SEQUENCE [LARGE SCALE GENOMIC DNA]</scope>
    <source>
        <strain evidence="1">UBA9152</strain>
    </source>
</reference>
<proteinExistence type="predicted"/>
<evidence type="ECO:0000313" key="1">
    <source>
        <dbReference type="EMBL" id="HAN23134.1"/>
    </source>
</evidence>
<dbReference type="Pfam" id="PF05045">
    <property type="entry name" value="RgpF"/>
    <property type="match status" value="1"/>
</dbReference>
<sequence length="659" mass="73628">MRRVPAQGSRAGARVIADATSGRGTAPFRDGGRRLIIYVIWDRRGQVEDYVLHALSGLRTPTTDILAVVNGKLAENARERLAPLVSDVLVRRNRGFDIWAHKEALDYLGDGVGDYDEIVMTNDTWFGPVRPYAPVFEDMDRRSVDFWGMTDHAREEPNPFTGEGVLHYHLQSFWIAVRPPMFLSQEWRTYWAELPEMPDYFDAVLKHEVVFTHRFAELGFVHDVAFPSASYPTDHPALFNADLLIDDGCPLVKRRPFFHYPPFLDRHAVIGRELLDRIAAAGYPTELILDNLSRNVSPRIVNTNAGMLEVFGDRASDYDETNPPRLAVLLHVSSVPHLDPLLDLLVALPVCADLYVSAVEGDVADAVDGILSRRDMSGFGTVEVRAIPKNPGRHMAAFFVGHRDVIENGSHDLLLLLHAKSSVRKSRAVSAYFSSHQIDNLIGSPGFFANLLGLFQREPGLGAVFPPTIRVGIPATGSAWSVYRGRVADTLKSAGVKVPLDGASIVAPLGGMLLGRREAVRTMLYRTWTYEDYAPSVKYTGISLAQTQERMVVYTMGEHGFHCRTVLNSEHAAVSHTQVEFELDQLLSTTPGYPVDQISFFHRAGWAPHGGIVGMTRMYIRANHPRVARFIEPVYYRARRVVILCKGLARRVLRRGDEN</sequence>
<comment type="caution">
    <text evidence="1">The sequence shown here is derived from an EMBL/GenBank/DDBJ whole genome shotgun (WGS) entry which is preliminary data.</text>
</comment>
<evidence type="ECO:0000313" key="2">
    <source>
        <dbReference type="Proteomes" id="UP000257479"/>
    </source>
</evidence>
<protein>
    <recommendedName>
        <fullName evidence="3">Rhamnan synthesis protein F</fullName>
    </recommendedName>
</protein>
<name>A0A3C1K9S4_9MICO</name>
<gene>
    <name evidence="1" type="ORF">DCP95_00985</name>
</gene>
<dbReference type="AlphaFoldDB" id="A0A3C1K9S4"/>
<evidence type="ECO:0008006" key="3">
    <source>
        <dbReference type="Google" id="ProtNLM"/>
    </source>
</evidence>
<accession>A0A3C1K9S4</accession>
<dbReference type="InterPro" id="IPR007739">
    <property type="entry name" value="RgpF"/>
</dbReference>
<dbReference type="EMBL" id="DMNG01000012">
    <property type="protein sequence ID" value="HAN23134.1"/>
    <property type="molecule type" value="Genomic_DNA"/>
</dbReference>
<dbReference type="Proteomes" id="UP000257479">
    <property type="component" value="Unassembled WGS sequence"/>
</dbReference>
<dbReference type="OrthoDB" id="9815339at2"/>